<feature type="region of interest" description="Disordered" evidence="1">
    <location>
        <begin position="19"/>
        <end position="44"/>
    </location>
</feature>
<evidence type="ECO:0000313" key="3">
    <source>
        <dbReference type="Proteomes" id="UP000007015"/>
    </source>
</evidence>
<name>A2WUZ3_ORYSI</name>
<protein>
    <submittedName>
        <fullName evidence="2">Uncharacterized protein</fullName>
    </submittedName>
</protein>
<dbReference type="Proteomes" id="UP000007015">
    <property type="component" value="Chromosome 1"/>
</dbReference>
<dbReference type="HOGENOM" id="CLU_2444754_0_0_1"/>
<dbReference type="AlphaFoldDB" id="A2WUZ3"/>
<keyword evidence="3" id="KW-1185">Reference proteome</keyword>
<organism evidence="2 3">
    <name type="scientific">Oryza sativa subsp. indica</name>
    <name type="common">Rice</name>
    <dbReference type="NCBI Taxonomy" id="39946"/>
    <lineage>
        <taxon>Eukaryota</taxon>
        <taxon>Viridiplantae</taxon>
        <taxon>Streptophyta</taxon>
        <taxon>Embryophyta</taxon>
        <taxon>Tracheophyta</taxon>
        <taxon>Spermatophyta</taxon>
        <taxon>Magnoliopsida</taxon>
        <taxon>Liliopsida</taxon>
        <taxon>Poales</taxon>
        <taxon>Poaceae</taxon>
        <taxon>BOP clade</taxon>
        <taxon>Oryzoideae</taxon>
        <taxon>Oryzeae</taxon>
        <taxon>Oryzinae</taxon>
        <taxon>Oryza</taxon>
        <taxon>Oryza sativa</taxon>
    </lineage>
</organism>
<dbReference type="EMBL" id="CM000126">
    <property type="protein sequence ID" value="EAY75789.1"/>
    <property type="molecule type" value="Genomic_DNA"/>
</dbReference>
<evidence type="ECO:0000313" key="2">
    <source>
        <dbReference type="EMBL" id="EAY75789.1"/>
    </source>
</evidence>
<evidence type="ECO:0000256" key="1">
    <source>
        <dbReference type="SAM" id="MobiDB-lite"/>
    </source>
</evidence>
<accession>A2WUZ3</accession>
<sequence>MTGATKASEDEPSLQIVVSTDALLPPPPQASRLPRFRLHGSPDAARPRARFSFSYPYCEKDRSREEGSCGGLFCKTQVEQAGGYLEKFHA</sequence>
<dbReference type="Gramene" id="BGIOSGA004446-TA">
    <property type="protein sequence ID" value="BGIOSGA004446-PA"/>
    <property type="gene ID" value="BGIOSGA004446"/>
</dbReference>
<gene>
    <name evidence="2" type="ORF">OsI_03706</name>
</gene>
<reference evidence="2 3" key="1">
    <citation type="journal article" date="2005" name="PLoS Biol.">
        <title>The genomes of Oryza sativa: a history of duplications.</title>
        <authorList>
            <person name="Yu J."/>
            <person name="Wang J."/>
            <person name="Lin W."/>
            <person name="Li S."/>
            <person name="Li H."/>
            <person name="Zhou J."/>
            <person name="Ni P."/>
            <person name="Dong W."/>
            <person name="Hu S."/>
            <person name="Zeng C."/>
            <person name="Zhang J."/>
            <person name="Zhang Y."/>
            <person name="Li R."/>
            <person name="Xu Z."/>
            <person name="Li S."/>
            <person name="Li X."/>
            <person name="Zheng H."/>
            <person name="Cong L."/>
            <person name="Lin L."/>
            <person name="Yin J."/>
            <person name="Geng J."/>
            <person name="Li G."/>
            <person name="Shi J."/>
            <person name="Liu J."/>
            <person name="Lv H."/>
            <person name="Li J."/>
            <person name="Wang J."/>
            <person name="Deng Y."/>
            <person name="Ran L."/>
            <person name="Shi X."/>
            <person name="Wang X."/>
            <person name="Wu Q."/>
            <person name="Li C."/>
            <person name="Ren X."/>
            <person name="Wang J."/>
            <person name="Wang X."/>
            <person name="Li D."/>
            <person name="Liu D."/>
            <person name="Zhang X."/>
            <person name="Ji Z."/>
            <person name="Zhao W."/>
            <person name="Sun Y."/>
            <person name="Zhang Z."/>
            <person name="Bao J."/>
            <person name="Han Y."/>
            <person name="Dong L."/>
            <person name="Ji J."/>
            <person name="Chen P."/>
            <person name="Wu S."/>
            <person name="Liu J."/>
            <person name="Xiao Y."/>
            <person name="Bu D."/>
            <person name="Tan J."/>
            <person name="Yang L."/>
            <person name="Ye C."/>
            <person name="Zhang J."/>
            <person name="Xu J."/>
            <person name="Zhou Y."/>
            <person name="Yu Y."/>
            <person name="Zhang B."/>
            <person name="Zhuang S."/>
            <person name="Wei H."/>
            <person name="Liu B."/>
            <person name="Lei M."/>
            <person name="Yu H."/>
            <person name="Li Y."/>
            <person name="Xu H."/>
            <person name="Wei S."/>
            <person name="He X."/>
            <person name="Fang L."/>
            <person name="Zhang Z."/>
            <person name="Zhang Y."/>
            <person name="Huang X."/>
            <person name="Su Z."/>
            <person name="Tong W."/>
            <person name="Li J."/>
            <person name="Tong Z."/>
            <person name="Li S."/>
            <person name="Ye J."/>
            <person name="Wang L."/>
            <person name="Fang L."/>
            <person name="Lei T."/>
            <person name="Chen C."/>
            <person name="Chen H."/>
            <person name="Xu Z."/>
            <person name="Li H."/>
            <person name="Huang H."/>
            <person name="Zhang F."/>
            <person name="Xu H."/>
            <person name="Li N."/>
            <person name="Zhao C."/>
            <person name="Li S."/>
            <person name="Dong L."/>
            <person name="Huang Y."/>
            <person name="Li L."/>
            <person name="Xi Y."/>
            <person name="Qi Q."/>
            <person name="Li W."/>
            <person name="Zhang B."/>
            <person name="Hu W."/>
            <person name="Zhang Y."/>
            <person name="Tian X."/>
            <person name="Jiao Y."/>
            <person name="Liang X."/>
            <person name="Jin J."/>
            <person name="Gao L."/>
            <person name="Zheng W."/>
            <person name="Hao B."/>
            <person name="Liu S."/>
            <person name="Wang W."/>
            <person name="Yuan L."/>
            <person name="Cao M."/>
            <person name="McDermott J."/>
            <person name="Samudrala R."/>
            <person name="Wang J."/>
            <person name="Wong G.K."/>
            <person name="Yang H."/>
        </authorList>
    </citation>
    <scope>NUCLEOTIDE SEQUENCE [LARGE SCALE GENOMIC DNA]</scope>
    <source>
        <strain evidence="3">cv. 93-11</strain>
    </source>
</reference>
<proteinExistence type="predicted"/>